<comment type="caution">
    <text evidence="8">The sequence shown here is derived from an EMBL/GenBank/DDBJ whole genome shotgun (WGS) entry which is preliminary data.</text>
</comment>
<dbReference type="RefSeq" id="WP_139192519.1">
    <property type="nucleotide sequence ID" value="NZ_MBFA02000005.1"/>
</dbReference>
<gene>
    <name evidence="8" type="ORF">BBK91_010875</name>
    <name evidence="7" type="ORF">BBL17_008730</name>
</gene>
<sequence>MPDIAEQEAAQEAQPSNAMSEEDKQDIGERGSGSAKVVHEVVRLQGDEELGRPLQSLLFSGFAAGVAICASLLAEAFLHVRLPDTPWRELVVYLGYTVGFVIVILGNLQLFTETTVTAVLPIAAHPTRRNFYRLLRLWVTVLAANLLGTFFIAVLMENQLIIGAEQREAVLDISRAILGHDFATTLLLAAPAGFLIASIAWILPNAKGNEFWVIVMITYTVALGGFSHVVAGSGEAWLLMLAGETNVWGAVGGFILPTLIGNIIGGTGLFAVVAHCQVRDELKPD</sequence>
<keyword evidence="9" id="KW-1185">Reference proteome</keyword>
<dbReference type="EMBL" id="MBFE02000004">
    <property type="protein sequence ID" value="MUO41873.1"/>
    <property type="molecule type" value="Genomic_DNA"/>
</dbReference>
<feature type="transmembrane region" description="Helical" evidence="6">
    <location>
        <begin position="57"/>
        <end position="78"/>
    </location>
</feature>
<feature type="region of interest" description="Disordered" evidence="5">
    <location>
        <begin position="1"/>
        <end position="33"/>
    </location>
</feature>
<evidence type="ECO:0000256" key="2">
    <source>
        <dbReference type="ARBA" id="ARBA00022692"/>
    </source>
</evidence>
<dbReference type="Proteomes" id="UP000179454">
    <property type="component" value="Unassembled WGS sequence"/>
</dbReference>
<dbReference type="PANTHER" id="PTHR30520">
    <property type="entry name" value="FORMATE TRANSPORTER-RELATED"/>
    <property type="match status" value="1"/>
</dbReference>
<evidence type="ECO:0000256" key="3">
    <source>
        <dbReference type="ARBA" id="ARBA00022989"/>
    </source>
</evidence>
<feature type="transmembrane region" description="Helical" evidence="6">
    <location>
        <begin position="211"/>
        <end position="231"/>
    </location>
</feature>
<evidence type="ECO:0000256" key="6">
    <source>
        <dbReference type="SAM" id="Phobius"/>
    </source>
</evidence>
<evidence type="ECO:0000313" key="9">
    <source>
        <dbReference type="Proteomes" id="UP000179454"/>
    </source>
</evidence>
<keyword evidence="4 6" id="KW-0472">Membrane</keyword>
<proteinExistence type="predicted"/>
<evidence type="ECO:0000256" key="4">
    <source>
        <dbReference type="ARBA" id="ARBA00023136"/>
    </source>
</evidence>
<comment type="subcellular location">
    <subcellularLocation>
        <location evidence="1">Membrane</location>
        <topology evidence="1">Multi-pass membrane protein</topology>
    </subcellularLocation>
</comment>
<evidence type="ECO:0000256" key="1">
    <source>
        <dbReference type="ARBA" id="ARBA00004141"/>
    </source>
</evidence>
<keyword evidence="3 6" id="KW-1133">Transmembrane helix</keyword>
<protein>
    <submittedName>
        <fullName evidence="8">Formate/nitrite transporter family protein</fullName>
    </submittedName>
</protein>
<keyword evidence="2 6" id="KW-0812">Transmembrane</keyword>
<dbReference type="Proteomes" id="UP000179536">
    <property type="component" value="Unassembled WGS sequence"/>
</dbReference>
<dbReference type="EMBL" id="MBFA02000005">
    <property type="protein sequence ID" value="MUP10373.1"/>
    <property type="molecule type" value="Genomic_DNA"/>
</dbReference>
<feature type="transmembrane region" description="Helical" evidence="6">
    <location>
        <begin position="90"/>
        <end position="123"/>
    </location>
</feature>
<evidence type="ECO:0000313" key="10">
    <source>
        <dbReference type="Proteomes" id="UP000179536"/>
    </source>
</evidence>
<feature type="transmembrane region" description="Helical" evidence="6">
    <location>
        <begin position="251"/>
        <end position="274"/>
    </location>
</feature>
<evidence type="ECO:0000256" key="5">
    <source>
        <dbReference type="SAM" id="MobiDB-lite"/>
    </source>
</evidence>
<dbReference type="Gene3D" id="1.20.1080.10">
    <property type="entry name" value="Glycerol uptake facilitator protein"/>
    <property type="match status" value="1"/>
</dbReference>
<organism evidence="8 10">
    <name type="scientific">Agrobacterium vitis</name>
    <name type="common">Rhizobium vitis</name>
    <dbReference type="NCBI Taxonomy" id="373"/>
    <lineage>
        <taxon>Bacteria</taxon>
        <taxon>Pseudomonadati</taxon>
        <taxon>Pseudomonadota</taxon>
        <taxon>Alphaproteobacteria</taxon>
        <taxon>Hyphomicrobiales</taxon>
        <taxon>Rhizobiaceae</taxon>
        <taxon>Rhizobium/Agrobacterium group</taxon>
        <taxon>Agrobacterium</taxon>
    </lineage>
</organism>
<accession>A0ABD6H7X5</accession>
<dbReference type="InterPro" id="IPR000292">
    <property type="entry name" value="For/NO2_transpt"/>
</dbReference>
<feature type="transmembrane region" description="Helical" evidence="6">
    <location>
        <begin position="135"/>
        <end position="156"/>
    </location>
</feature>
<reference evidence="9 10" key="1">
    <citation type="submission" date="2019-11" db="EMBL/GenBank/DDBJ databases">
        <title>Whole-genome sequencing of Allorhizobium vitis.</title>
        <authorList>
            <person name="Gan H.M."/>
            <person name="Savka M.A."/>
        </authorList>
    </citation>
    <scope>NUCLEOTIDE SEQUENCE [LARGE SCALE GENOMIC DNA]</scope>
    <source>
        <strain evidence="8 10">RF2/1</strain>
        <strain evidence="7 9">T1/7</strain>
    </source>
</reference>
<name>A0ABD6H7X5_AGRVI</name>
<feature type="transmembrane region" description="Helical" evidence="6">
    <location>
        <begin position="182"/>
        <end position="204"/>
    </location>
</feature>
<evidence type="ECO:0000313" key="7">
    <source>
        <dbReference type="EMBL" id="MUO41873.1"/>
    </source>
</evidence>
<evidence type="ECO:0000313" key="8">
    <source>
        <dbReference type="EMBL" id="MUP10373.1"/>
    </source>
</evidence>
<dbReference type="GO" id="GO:0016020">
    <property type="term" value="C:membrane"/>
    <property type="evidence" value="ECO:0007669"/>
    <property type="project" value="UniProtKB-SubCell"/>
</dbReference>
<dbReference type="Pfam" id="PF01226">
    <property type="entry name" value="Form_Nir_trans"/>
    <property type="match status" value="1"/>
</dbReference>
<dbReference type="AlphaFoldDB" id="A0ABD6H7X5"/>
<dbReference type="InterPro" id="IPR023271">
    <property type="entry name" value="Aquaporin-like"/>
</dbReference>
<dbReference type="PANTHER" id="PTHR30520:SF2">
    <property type="entry name" value="INNER MEMBRANE PROTEIN YFDC"/>
    <property type="match status" value="1"/>
</dbReference>